<feature type="region of interest" description="Disordered" evidence="6">
    <location>
        <begin position="66"/>
        <end position="126"/>
    </location>
</feature>
<dbReference type="GO" id="GO:0005730">
    <property type="term" value="C:nucleolus"/>
    <property type="evidence" value="ECO:0007669"/>
    <property type="project" value="UniProtKB-SubCell"/>
</dbReference>
<comment type="similarity">
    <text evidence="2">Belongs to the RRM RBM34 family.</text>
</comment>
<feature type="compositionally biased region" description="Basic and acidic residues" evidence="6">
    <location>
        <begin position="330"/>
        <end position="339"/>
    </location>
</feature>
<feature type="compositionally biased region" description="Basic residues" evidence="6">
    <location>
        <begin position="425"/>
        <end position="435"/>
    </location>
</feature>
<dbReference type="InterPro" id="IPR012677">
    <property type="entry name" value="Nucleotide-bd_a/b_plait_sf"/>
</dbReference>
<dbReference type="SMART" id="SM00360">
    <property type="entry name" value="RRM"/>
    <property type="match status" value="2"/>
</dbReference>
<evidence type="ECO:0000259" key="7">
    <source>
        <dbReference type="PROSITE" id="PS50102"/>
    </source>
</evidence>
<evidence type="ECO:0000313" key="8">
    <source>
        <dbReference type="EMBL" id="OQR95989.1"/>
    </source>
</evidence>
<dbReference type="STRING" id="1202772.A0A1V9ZDC4"/>
<name>A0A1V9ZDC4_ACHHY</name>
<evidence type="ECO:0000313" key="9">
    <source>
        <dbReference type="Proteomes" id="UP000243579"/>
    </source>
</evidence>
<accession>A0A1V9ZDC4</accession>
<evidence type="ECO:0000256" key="1">
    <source>
        <dbReference type="ARBA" id="ARBA00004604"/>
    </source>
</evidence>
<comment type="subcellular location">
    <subcellularLocation>
        <location evidence="1">Nucleus</location>
        <location evidence="1">Nucleolus</location>
    </subcellularLocation>
</comment>
<proteinExistence type="inferred from homology"/>
<dbReference type="SUPFAM" id="SSF54928">
    <property type="entry name" value="RNA-binding domain, RBD"/>
    <property type="match status" value="2"/>
</dbReference>
<gene>
    <name evidence="8" type="ORF">ACHHYP_20865</name>
</gene>
<dbReference type="Gene3D" id="3.30.70.330">
    <property type="match status" value="2"/>
</dbReference>
<dbReference type="AlphaFoldDB" id="A0A1V9ZDC4"/>
<evidence type="ECO:0000256" key="3">
    <source>
        <dbReference type="ARBA" id="ARBA00022884"/>
    </source>
</evidence>
<evidence type="ECO:0000256" key="2">
    <source>
        <dbReference type="ARBA" id="ARBA00007077"/>
    </source>
</evidence>
<dbReference type="PROSITE" id="PS50102">
    <property type="entry name" value="RRM"/>
    <property type="match status" value="2"/>
</dbReference>
<feature type="domain" description="RRM" evidence="7">
    <location>
        <begin position="234"/>
        <end position="321"/>
    </location>
</feature>
<dbReference type="GO" id="GO:0019843">
    <property type="term" value="F:rRNA binding"/>
    <property type="evidence" value="ECO:0007669"/>
    <property type="project" value="TreeGrafter"/>
</dbReference>
<feature type="region of interest" description="Disordered" evidence="6">
    <location>
        <begin position="327"/>
        <end position="447"/>
    </location>
</feature>
<dbReference type="InterPro" id="IPR035979">
    <property type="entry name" value="RBD_domain_sf"/>
</dbReference>
<feature type="compositionally biased region" description="Basic and acidic residues" evidence="6">
    <location>
        <begin position="366"/>
        <end position="411"/>
    </location>
</feature>
<dbReference type="CDD" id="cd12394">
    <property type="entry name" value="RRM1_RBM34"/>
    <property type="match status" value="1"/>
</dbReference>
<evidence type="ECO:0000256" key="6">
    <source>
        <dbReference type="SAM" id="MobiDB-lite"/>
    </source>
</evidence>
<dbReference type="PANTHER" id="PTHR23236:SF25">
    <property type="entry name" value="RNA-BINDING PROTEIN 34"/>
    <property type="match status" value="1"/>
</dbReference>
<dbReference type="Pfam" id="PF00076">
    <property type="entry name" value="RRM_1"/>
    <property type="match status" value="2"/>
</dbReference>
<dbReference type="GO" id="GO:0000463">
    <property type="term" value="P:maturation of LSU-rRNA from tricistronic rRNA transcript (SSU-rRNA, 5.8S rRNA, LSU-rRNA)"/>
    <property type="evidence" value="ECO:0007669"/>
    <property type="project" value="TreeGrafter"/>
</dbReference>
<keyword evidence="4" id="KW-0539">Nucleus</keyword>
<dbReference type="CDD" id="cd12395">
    <property type="entry name" value="RRM2_RBM34"/>
    <property type="match status" value="1"/>
</dbReference>
<comment type="caution">
    <text evidence="8">The sequence shown here is derived from an EMBL/GenBank/DDBJ whole genome shotgun (WGS) entry which is preliminary data.</text>
</comment>
<dbReference type="InterPro" id="IPR000504">
    <property type="entry name" value="RRM_dom"/>
</dbReference>
<organism evidence="8 9">
    <name type="scientific">Achlya hypogyna</name>
    <name type="common">Oomycete</name>
    <name type="synonym">Protoachlya hypogyna</name>
    <dbReference type="NCBI Taxonomy" id="1202772"/>
    <lineage>
        <taxon>Eukaryota</taxon>
        <taxon>Sar</taxon>
        <taxon>Stramenopiles</taxon>
        <taxon>Oomycota</taxon>
        <taxon>Saprolegniomycetes</taxon>
        <taxon>Saprolegniales</taxon>
        <taxon>Achlyaceae</taxon>
        <taxon>Achlya</taxon>
    </lineage>
</organism>
<protein>
    <submittedName>
        <fullName evidence="8">RNA-binding protein</fullName>
    </submittedName>
</protein>
<dbReference type="EMBL" id="JNBR01000159">
    <property type="protein sequence ID" value="OQR95989.1"/>
    <property type="molecule type" value="Genomic_DNA"/>
</dbReference>
<dbReference type="Proteomes" id="UP000243579">
    <property type="component" value="Unassembled WGS sequence"/>
</dbReference>
<dbReference type="PANTHER" id="PTHR23236">
    <property type="entry name" value="EUKARYOTIC TRANSLATION INITIATION FACTOR 4B/4H"/>
    <property type="match status" value="1"/>
</dbReference>
<keyword evidence="3 5" id="KW-0694">RNA-binding</keyword>
<keyword evidence="9" id="KW-1185">Reference proteome</keyword>
<feature type="domain" description="RRM" evidence="7">
    <location>
        <begin position="126"/>
        <end position="228"/>
    </location>
</feature>
<feature type="compositionally biased region" description="Low complexity" evidence="6">
    <location>
        <begin position="437"/>
        <end position="447"/>
    </location>
</feature>
<dbReference type="OrthoDB" id="442677at2759"/>
<dbReference type="InterPro" id="IPR034221">
    <property type="entry name" value="RBM34_RRM2"/>
</dbReference>
<evidence type="ECO:0000256" key="5">
    <source>
        <dbReference type="PROSITE-ProRule" id="PRU00176"/>
    </source>
</evidence>
<sequence>MAGDEYKVGSIAASFGAATKAKKTKATPEAEPANALASFFSTSQKIFAKKPEPKIVAPVIPVVKSTAPVKETPAEETPEVKAPKVVLFDGEGPKKVKKPKHSKVKPEAAAPEPRKDDDEDDEKAPRTIFVGNVSLEATAEELKKFFSSCGKVESARLRSLPVAGCAVDQHGKQNLVKKVCANKKLFVEGRDNCNAYVVFASEESIEKALALNGAEFHEKKLRVDRKVPTIDAKRTVFVGNVAFTATEDDLRRHFEANIEKDDEDEGSALVESVRLIRDKDTHLGKGFGYVLLKDVPTATKALKLNGSKIGKRELRVSVCGKRFKSTAADKTPRTFEGRRAKPAPGAQMRVVKKRKLEEASVGAKKAKWDPKTSGKKAADGKKPAPKKFDGKKPTSKKFDGKKPAPKKFDKKVGKKTAKKTFEKPKKPKHAARKARQALEAQMAAAAK</sequence>
<evidence type="ECO:0000256" key="4">
    <source>
        <dbReference type="ARBA" id="ARBA00023242"/>
    </source>
</evidence>
<reference evidence="8 9" key="1">
    <citation type="journal article" date="2014" name="Genome Biol. Evol.">
        <title>The secreted proteins of Achlya hypogyna and Thraustotheca clavata identify the ancestral oomycete secretome and reveal gene acquisitions by horizontal gene transfer.</title>
        <authorList>
            <person name="Misner I."/>
            <person name="Blouin N."/>
            <person name="Leonard G."/>
            <person name="Richards T.A."/>
            <person name="Lane C.E."/>
        </authorList>
    </citation>
    <scope>NUCLEOTIDE SEQUENCE [LARGE SCALE GENOMIC DNA]</scope>
    <source>
        <strain evidence="8 9">ATCC 48635</strain>
    </source>
</reference>